<feature type="domain" description="Protein kinase" evidence="3">
    <location>
        <begin position="53"/>
        <end position="295"/>
    </location>
</feature>
<evidence type="ECO:0000256" key="2">
    <source>
        <dbReference type="SAM" id="MobiDB-lite"/>
    </source>
</evidence>
<keyword evidence="5" id="KW-1185">Reference proteome</keyword>
<reference evidence="4" key="1">
    <citation type="submission" date="2021-01" db="EMBL/GenBank/DDBJ databases">
        <authorList>
            <person name="Eckstrom K.M.E."/>
        </authorList>
    </citation>
    <scope>NUCLEOTIDE SEQUENCE</scope>
    <source>
        <strain evidence="4">UVCC 0001</strain>
    </source>
</reference>
<dbReference type="GO" id="GO:0005524">
    <property type="term" value="F:ATP binding"/>
    <property type="evidence" value="ECO:0007669"/>
    <property type="project" value="InterPro"/>
</dbReference>
<dbReference type="InterPro" id="IPR050588">
    <property type="entry name" value="WNK_Ser-Thr_kinase"/>
</dbReference>
<evidence type="ECO:0000313" key="5">
    <source>
        <dbReference type="Proteomes" id="UP001255856"/>
    </source>
</evidence>
<dbReference type="AlphaFoldDB" id="A0AAD9IGC2"/>
<dbReference type="EMBL" id="JASFZW010000005">
    <property type="protein sequence ID" value="KAK2077886.1"/>
    <property type="molecule type" value="Genomic_DNA"/>
</dbReference>
<dbReference type="InterPro" id="IPR000719">
    <property type="entry name" value="Prot_kinase_dom"/>
</dbReference>
<gene>
    <name evidence="4" type="ORF">QBZ16_003754</name>
</gene>
<dbReference type="Pfam" id="PF00069">
    <property type="entry name" value="Pkinase"/>
    <property type="match status" value="1"/>
</dbReference>
<name>A0AAD9IGC2_PROWI</name>
<feature type="region of interest" description="Disordered" evidence="2">
    <location>
        <begin position="301"/>
        <end position="345"/>
    </location>
</feature>
<evidence type="ECO:0000313" key="4">
    <source>
        <dbReference type="EMBL" id="KAK2077886.1"/>
    </source>
</evidence>
<dbReference type="PROSITE" id="PS50011">
    <property type="entry name" value="PROTEIN_KINASE_DOM"/>
    <property type="match status" value="1"/>
</dbReference>
<evidence type="ECO:0000256" key="1">
    <source>
        <dbReference type="ARBA" id="ARBA00012513"/>
    </source>
</evidence>
<dbReference type="Gene3D" id="3.30.200.20">
    <property type="entry name" value="Phosphorylase Kinase, domain 1"/>
    <property type="match status" value="1"/>
</dbReference>
<feature type="region of interest" description="Disordered" evidence="2">
    <location>
        <begin position="1"/>
        <end position="57"/>
    </location>
</feature>
<protein>
    <recommendedName>
        <fullName evidence="1">non-specific serine/threonine protein kinase</fullName>
        <ecNumber evidence="1">2.7.11.1</ecNumber>
    </recommendedName>
</protein>
<evidence type="ECO:0000259" key="3">
    <source>
        <dbReference type="PROSITE" id="PS50011"/>
    </source>
</evidence>
<sequence length="460" mass="50355">MTAQSTPPAEGVSGLPTGVVDSMSVAQPVASPSDGHSDDDDSAVEQDPSGRFSRYSSQVGSGRFKQVFRGFDEKRGLDIAWSKIAAETTGLTPEQMMRAVEEISYGIGLDHANVIRCYQCWLDEEAGCINMVTEFFTSGNLRDYRQRHRSVDLKAVKKWARQILLGLSYLHNSTSVMCHGDLRADKVYINGHSGEIKIGDLGLAVLVPKRFAPGVMPDGDPKDQYTPAIDIFAFGLVVLELVTGRKMDREHQAQDLWQAALAEVADPPAHDFIARCLAPEGERPTARQLLEHPFLVLAKKSASIQPDGSDPGSASIRRSKSELSAAAPVEGAPPGGEGARAQEELARQISRDPLSWSDEERRTACEAGFVRGEDYLFQFSGKIRNGKLHFRLHMAYEGDDGPDLVDGGSKTIDFVYDPDADTPDEIAAEISNEFHLSSTDRDICAAALKEWLAKEMDDRD</sequence>
<dbReference type="Gene3D" id="1.10.510.10">
    <property type="entry name" value="Transferase(Phosphotransferase) domain 1"/>
    <property type="match status" value="1"/>
</dbReference>
<comment type="caution">
    <text evidence="4">The sequence shown here is derived from an EMBL/GenBank/DDBJ whole genome shotgun (WGS) entry which is preliminary data.</text>
</comment>
<dbReference type="SUPFAM" id="SSF56112">
    <property type="entry name" value="Protein kinase-like (PK-like)"/>
    <property type="match status" value="1"/>
</dbReference>
<accession>A0AAD9IGC2</accession>
<dbReference type="EC" id="2.7.11.1" evidence="1"/>
<proteinExistence type="predicted"/>
<dbReference type="PANTHER" id="PTHR13902">
    <property type="entry name" value="SERINE/THREONINE-PROTEIN KINASE WNK WITH NO LYSINE -RELATED"/>
    <property type="match status" value="1"/>
</dbReference>
<dbReference type="InterPro" id="IPR011009">
    <property type="entry name" value="Kinase-like_dom_sf"/>
</dbReference>
<dbReference type="Proteomes" id="UP001255856">
    <property type="component" value="Unassembled WGS sequence"/>
</dbReference>
<organism evidence="4 5">
    <name type="scientific">Prototheca wickerhamii</name>
    <dbReference type="NCBI Taxonomy" id="3111"/>
    <lineage>
        <taxon>Eukaryota</taxon>
        <taxon>Viridiplantae</taxon>
        <taxon>Chlorophyta</taxon>
        <taxon>core chlorophytes</taxon>
        <taxon>Trebouxiophyceae</taxon>
        <taxon>Chlorellales</taxon>
        <taxon>Chlorellaceae</taxon>
        <taxon>Prototheca</taxon>
    </lineage>
</organism>
<dbReference type="GO" id="GO:0004674">
    <property type="term" value="F:protein serine/threonine kinase activity"/>
    <property type="evidence" value="ECO:0007669"/>
    <property type="project" value="UniProtKB-EC"/>
</dbReference>